<feature type="region of interest" description="Disordered" evidence="2">
    <location>
        <begin position="1021"/>
        <end position="1040"/>
    </location>
</feature>
<dbReference type="InterPro" id="IPR045669">
    <property type="entry name" value="FHIP_C"/>
</dbReference>
<organism evidence="4 5">
    <name type="scientific">Kwoniella dendrophila CBS 6074</name>
    <dbReference type="NCBI Taxonomy" id="1295534"/>
    <lineage>
        <taxon>Eukaryota</taxon>
        <taxon>Fungi</taxon>
        <taxon>Dikarya</taxon>
        <taxon>Basidiomycota</taxon>
        <taxon>Agaricomycotina</taxon>
        <taxon>Tremellomycetes</taxon>
        <taxon>Tremellales</taxon>
        <taxon>Cryptococcaceae</taxon>
        <taxon>Kwoniella</taxon>
    </lineage>
</organism>
<dbReference type="Pfam" id="PF10257">
    <property type="entry name" value="RAI16-like"/>
    <property type="match status" value="1"/>
</dbReference>
<evidence type="ECO:0000256" key="2">
    <source>
        <dbReference type="SAM" id="MobiDB-lite"/>
    </source>
</evidence>
<evidence type="ECO:0000313" key="4">
    <source>
        <dbReference type="EMBL" id="WWC88579.1"/>
    </source>
</evidence>
<dbReference type="EMBL" id="CP144101">
    <property type="protein sequence ID" value="WWC88579.1"/>
    <property type="molecule type" value="Genomic_DNA"/>
</dbReference>
<feature type="region of interest" description="Disordered" evidence="2">
    <location>
        <begin position="350"/>
        <end position="388"/>
    </location>
</feature>
<dbReference type="InterPro" id="IPR019384">
    <property type="entry name" value="FHIP"/>
</dbReference>
<dbReference type="AlphaFoldDB" id="A0AAX4JUH4"/>
<keyword evidence="5" id="KW-1185">Reference proteome</keyword>
<dbReference type="Pfam" id="PF19314">
    <property type="entry name" value="DUF5917"/>
    <property type="match status" value="1"/>
</dbReference>
<dbReference type="Proteomes" id="UP001355207">
    <property type="component" value="Chromosome 4"/>
</dbReference>
<dbReference type="PANTHER" id="PTHR21705">
    <property type="entry name" value="RAI16 PROTEIN-RELATED"/>
    <property type="match status" value="1"/>
</dbReference>
<sequence>MEVSNFFTRLLQPPKESKAVKQPDDLGEFDIAWQGIKETLEQPDERQIVRGISSTQVPNQLRHIVDALVYESNRTDEDTTGACLEYFLKNDLLSQLERLCEPDRPYGIKAEVLRAINNLIVSLSERFLVHNAVHRPLRRLLRSCIGEEPEEKVDGGVRKLGAASMSPKLGKGSSEDIEEDLVGLMCTLASRMVAYPPLLLIFFHDKGWLQPHPAQLPTPLERARSPALSSHTGISGPSSKTTTHHFEFLLFSYLLRFVHREGQIGDPARAGLLFLFDIASLPSTEIVNGSPQLNNQDGTTMDPLQDARDALGEFILDGDFAEVMAAGLGAIYSLLPSKLHVPSLSEISELEREQSTSLDKSGSGTGSGGMYLGAGLEPSDRDDRAQSSTDMEVRDQLDLILKLFGFLQDIIHRCTSAIRQPNQEIQEISTTHMLGNAIAEATLDAIQSSFLDNVLYPSVLECSSHDGSSVAVLTYLEVLFTNLDEGPLLNRLLSFLMDTGSGTNLQPAEDKKKNKRKTGALGFIDQPIYTADYFADEGRFTLKDLLLDNIHSTEPASSTAALRLLRTLLEDQCQQSIKGLLSIIRDPVATALAKRPIPTELDFSMDSFLPHPVNSTDIHLQEMELYSSLITRLDPSLSSAEMAAGYSVYLTDITALIESNQCFRSAQIPMSLLDQTEKSFLHVDSTEEPVQHRLNPSDSLIKSILKMLGDFLSNTPDENVALTSVISSIAICPNRSLAGWLLYDIKPEFDPWKSKKDTIDSVSDINLDSDDDDSDIDIDGPLRQGLDPFSARNSIPLPAIYQILRELIRTISKYREDIDSFDKLLSERRQGLSYTDHLDEAMNVMLDVDHSSIFGFGTSSLPETPKPDKKVKRPSGAAGLVGGIKSFLTPKKKASQSPSSITPNRSSSSGFTPTLSNLLGSNANPFSTPKKSLSPSPNITSNLEDRASTPIKVDELDMLNPSPFKSHYEQTGIDVDILPSEEVRLQQSSAITAGPWSNNDNNLKLDRENHSLAINEDISFNADSSSSRPTTFQEDVEPDSIGQPKKISLNTILDNCVILEEFIKELVAIITVRRAMGIDQVGFI</sequence>
<dbReference type="InterPro" id="IPR016024">
    <property type="entry name" value="ARM-type_fold"/>
</dbReference>
<comment type="similarity">
    <text evidence="1">Belongs to the FHIP family.</text>
</comment>
<gene>
    <name evidence="4" type="ORF">L201_003491</name>
</gene>
<reference evidence="4 5" key="1">
    <citation type="submission" date="2024-01" db="EMBL/GenBank/DDBJ databases">
        <title>Comparative genomics of Cryptococcus and Kwoniella reveals pathogenesis evolution and contrasting modes of karyotype evolution via chromosome fusion or intercentromeric recombination.</title>
        <authorList>
            <person name="Coelho M.A."/>
            <person name="David-Palma M."/>
            <person name="Shea T."/>
            <person name="Bowers K."/>
            <person name="McGinley-Smith S."/>
            <person name="Mohammad A.W."/>
            <person name="Gnirke A."/>
            <person name="Yurkov A.M."/>
            <person name="Nowrousian M."/>
            <person name="Sun S."/>
            <person name="Cuomo C.A."/>
            <person name="Heitman J."/>
        </authorList>
    </citation>
    <scope>NUCLEOTIDE SEQUENCE [LARGE SCALE GENOMIC DNA]</scope>
    <source>
        <strain evidence="4 5">CBS 6074</strain>
    </source>
</reference>
<evidence type="ECO:0000313" key="5">
    <source>
        <dbReference type="Proteomes" id="UP001355207"/>
    </source>
</evidence>
<feature type="region of interest" description="Disordered" evidence="2">
    <location>
        <begin position="890"/>
        <end position="945"/>
    </location>
</feature>
<dbReference type="GeneID" id="91094161"/>
<feature type="compositionally biased region" description="Basic and acidic residues" evidence="2">
    <location>
        <begin position="378"/>
        <end position="388"/>
    </location>
</feature>
<feature type="compositionally biased region" description="Gly residues" evidence="2">
    <location>
        <begin position="363"/>
        <end position="372"/>
    </location>
</feature>
<feature type="compositionally biased region" description="Polar residues" evidence="2">
    <location>
        <begin position="1021"/>
        <end position="1033"/>
    </location>
</feature>
<feature type="region of interest" description="Disordered" evidence="2">
    <location>
        <begin position="858"/>
        <end position="878"/>
    </location>
</feature>
<feature type="compositionally biased region" description="Polar residues" evidence="2">
    <location>
        <begin position="910"/>
        <end position="942"/>
    </location>
</feature>
<dbReference type="SUPFAM" id="SSF48371">
    <property type="entry name" value="ARM repeat"/>
    <property type="match status" value="1"/>
</dbReference>
<dbReference type="RefSeq" id="XP_066075342.1">
    <property type="nucleotide sequence ID" value="XM_066219245.1"/>
</dbReference>
<evidence type="ECO:0000259" key="3">
    <source>
        <dbReference type="Pfam" id="PF19314"/>
    </source>
</evidence>
<name>A0AAX4JUH4_9TREE</name>
<dbReference type="PANTHER" id="PTHR21705:SF11">
    <property type="entry name" value="FHIP FAMILY PROTEIN CG3558"/>
    <property type="match status" value="1"/>
</dbReference>
<proteinExistence type="inferred from homology"/>
<protein>
    <recommendedName>
        <fullName evidence="3">FHF complex subunit HOOK-interacting protein C-terminal domain-containing protein</fullName>
    </recommendedName>
</protein>
<accession>A0AAX4JUH4</accession>
<feature type="compositionally biased region" description="Low complexity" evidence="2">
    <location>
        <begin position="895"/>
        <end position="909"/>
    </location>
</feature>
<feature type="domain" description="FHF complex subunit HOOK-interacting protein C-terminal" evidence="3">
    <location>
        <begin position="698"/>
        <end position="743"/>
    </location>
</feature>
<evidence type="ECO:0000256" key="1">
    <source>
        <dbReference type="ARBA" id="ARBA00024336"/>
    </source>
</evidence>